<protein>
    <recommendedName>
        <fullName evidence="3">Receptor L-domain domain-containing protein</fullName>
    </recommendedName>
</protein>
<gene>
    <name evidence="1" type="ORF">ASPVEDRAFT_86269</name>
</gene>
<keyword evidence="2" id="KW-1185">Reference proteome</keyword>
<dbReference type="GeneID" id="63733326"/>
<reference evidence="2" key="1">
    <citation type="journal article" date="2017" name="Genome Biol.">
        <title>Comparative genomics reveals high biological diversity and specific adaptations in the industrially and medically important fungal genus Aspergillus.</title>
        <authorList>
            <person name="de Vries R.P."/>
            <person name="Riley R."/>
            <person name="Wiebenga A."/>
            <person name="Aguilar-Osorio G."/>
            <person name="Amillis S."/>
            <person name="Uchima C.A."/>
            <person name="Anderluh G."/>
            <person name="Asadollahi M."/>
            <person name="Askin M."/>
            <person name="Barry K."/>
            <person name="Battaglia E."/>
            <person name="Bayram O."/>
            <person name="Benocci T."/>
            <person name="Braus-Stromeyer S.A."/>
            <person name="Caldana C."/>
            <person name="Canovas D."/>
            <person name="Cerqueira G.C."/>
            <person name="Chen F."/>
            <person name="Chen W."/>
            <person name="Choi C."/>
            <person name="Clum A."/>
            <person name="Dos Santos R.A."/>
            <person name="Damasio A.R."/>
            <person name="Diallinas G."/>
            <person name="Emri T."/>
            <person name="Fekete E."/>
            <person name="Flipphi M."/>
            <person name="Freyberg S."/>
            <person name="Gallo A."/>
            <person name="Gournas C."/>
            <person name="Habgood R."/>
            <person name="Hainaut M."/>
            <person name="Harispe M.L."/>
            <person name="Henrissat B."/>
            <person name="Hilden K.S."/>
            <person name="Hope R."/>
            <person name="Hossain A."/>
            <person name="Karabika E."/>
            <person name="Karaffa L."/>
            <person name="Karanyi Z."/>
            <person name="Krasevec N."/>
            <person name="Kuo A."/>
            <person name="Kusch H."/>
            <person name="LaButti K."/>
            <person name="Lagendijk E.L."/>
            <person name="Lapidus A."/>
            <person name="Levasseur A."/>
            <person name="Lindquist E."/>
            <person name="Lipzen A."/>
            <person name="Logrieco A.F."/>
            <person name="MacCabe A."/>
            <person name="Maekelae M.R."/>
            <person name="Malavazi I."/>
            <person name="Melin P."/>
            <person name="Meyer V."/>
            <person name="Mielnichuk N."/>
            <person name="Miskei M."/>
            <person name="Molnar A.P."/>
            <person name="Mule G."/>
            <person name="Ngan C.Y."/>
            <person name="Orejas M."/>
            <person name="Orosz E."/>
            <person name="Ouedraogo J.P."/>
            <person name="Overkamp K.M."/>
            <person name="Park H.-S."/>
            <person name="Perrone G."/>
            <person name="Piumi F."/>
            <person name="Punt P.J."/>
            <person name="Ram A.F."/>
            <person name="Ramon A."/>
            <person name="Rauscher S."/>
            <person name="Record E."/>
            <person name="Riano-Pachon D.M."/>
            <person name="Robert V."/>
            <person name="Roehrig J."/>
            <person name="Ruller R."/>
            <person name="Salamov A."/>
            <person name="Salih N.S."/>
            <person name="Samson R.A."/>
            <person name="Sandor E."/>
            <person name="Sanguinetti M."/>
            <person name="Schuetze T."/>
            <person name="Sepcic K."/>
            <person name="Shelest E."/>
            <person name="Sherlock G."/>
            <person name="Sophianopoulou V."/>
            <person name="Squina F.M."/>
            <person name="Sun H."/>
            <person name="Susca A."/>
            <person name="Todd R.B."/>
            <person name="Tsang A."/>
            <person name="Unkles S.E."/>
            <person name="van de Wiele N."/>
            <person name="van Rossen-Uffink D."/>
            <person name="Oliveira J.V."/>
            <person name="Vesth T.C."/>
            <person name="Visser J."/>
            <person name="Yu J.-H."/>
            <person name="Zhou M."/>
            <person name="Andersen M.R."/>
            <person name="Archer D.B."/>
            <person name="Baker S.E."/>
            <person name="Benoit I."/>
            <person name="Brakhage A.A."/>
            <person name="Braus G.H."/>
            <person name="Fischer R."/>
            <person name="Frisvad J.C."/>
            <person name="Goldman G.H."/>
            <person name="Houbraken J."/>
            <person name="Oakley B."/>
            <person name="Pocsi I."/>
            <person name="Scazzocchio C."/>
            <person name="Seiboth B."/>
            <person name="vanKuyk P.A."/>
            <person name="Wortman J."/>
            <person name="Dyer P.S."/>
            <person name="Grigoriev I.V."/>
        </authorList>
    </citation>
    <scope>NUCLEOTIDE SEQUENCE [LARGE SCALE GENOMIC DNA]</scope>
    <source>
        <strain evidence="2">CBS 583.65</strain>
    </source>
</reference>
<dbReference type="Proteomes" id="UP000184073">
    <property type="component" value="Unassembled WGS sequence"/>
</dbReference>
<evidence type="ECO:0000313" key="1">
    <source>
        <dbReference type="EMBL" id="OJJ04890.1"/>
    </source>
</evidence>
<organism evidence="1 2">
    <name type="scientific">Aspergillus versicolor CBS 583.65</name>
    <dbReference type="NCBI Taxonomy" id="1036611"/>
    <lineage>
        <taxon>Eukaryota</taxon>
        <taxon>Fungi</taxon>
        <taxon>Dikarya</taxon>
        <taxon>Ascomycota</taxon>
        <taxon>Pezizomycotina</taxon>
        <taxon>Eurotiomycetes</taxon>
        <taxon>Eurotiomycetidae</taxon>
        <taxon>Eurotiales</taxon>
        <taxon>Aspergillaceae</taxon>
        <taxon>Aspergillus</taxon>
        <taxon>Aspergillus subgen. Nidulantes</taxon>
    </lineage>
</organism>
<dbReference type="SUPFAM" id="SSF52058">
    <property type="entry name" value="L domain-like"/>
    <property type="match status" value="1"/>
</dbReference>
<sequence>MIVEAAFSRNCRTNDSSADIPTLYDSSQQDLSHLDGCTNLTGNIVLLPDYSGPFKLNGVTELNGGIAMNASEYSENVESFEMLDVVNYAGILELYQVSDVRLLKV</sequence>
<evidence type="ECO:0008006" key="3">
    <source>
        <dbReference type="Google" id="ProtNLM"/>
    </source>
</evidence>
<dbReference type="VEuPathDB" id="FungiDB:ASPVEDRAFT_86269"/>
<dbReference type="AlphaFoldDB" id="A0A1L9PTL2"/>
<dbReference type="EMBL" id="KV878132">
    <property type="protein sequence ID" value="OJJ04890.1"/>
    <property type="molecule type" value="Genomic_DNA"/>
</dbReference>
<name>A0A1L9PTL2_ASPVE</name>
<dbReference type="OrthoDB" id="10543256at2759"/>
<dbReference type="RefSeq" id="XP_040670652.1">
    <property type="nucleotide sequence ID" value="XM_040817815.1"/>
</dbReference>
<accession>A0A1L9PTL2</accession>
<evidence type="ECO:0000313" key="2">
    <source>
        <dbReference type="Proteomes" id="UP000184073"/>
    </source>
</evidence>
<proteinExistence type="predicted"/>